<dbReference type="InterPro" id="IPR049549">
    <property type="entry name" value="RPN7_PSMD6_C"/>
</dbReference>
<accession>A0AAJ0C7X5</accession>
<dbReference type="AlphaFoldDB" id="A0AAJ0C7X5"/>
<protein>
    <submittedName>
        <fullName evidence="3">26s proteasome regulatory subunit rpn7 protein</fullName>
    </submittedName>
</protein>
<dbReference type="Gene3D" id="1.25.40.570">
    <property type="match status" value="2"/>
</dbReference>
<evidence type="ECO:0000313" key="4">
    <source>
        <dbReference type="Proteomes" id="UP001244011"/>
    </source>
</evidence>
<dbReference type="Proteomes" id="UP001244011">
    <property type="component" value="Unassembled WGS sequence"/>
</dbReference>
<dbReference type="GeneID" id="85309941"/>
<dbReference type="PANTHER" id="PTHR14145:SF1">
    <property type="entry name" value="26S PROTEASOME NON-ATPASE REGULATORY SUBUNIT 6"/>
    <property type="match status" value="1"/>
</dbReference>
<dbReference type="InterPro" id="IPR000717">
    <property type="entry name" value="PCI_dom"/>
</dbReference>
<proteinExistence type="predicted"/>
<dbReference type="RefSeq" id="XP_060288017.1">
    <property type="nucleotide sequence ID" value="XM_060426754.1"/>
</dbReference>
<dbReference type="SUPFAM" id="SSF46785">
    <property type="entry name" value="Winged helix' DNA-binding domain"/>
    <property type="match status" value="1"/>
</dbReference>
<keyword evidence="4" id="KW-1185">Reference proteome</keyword>
<dbReference type="InterPro" id="IPR045135">
    <property type="entry name" value="Rpn7_N"/>
</dbReference>
<sequence length="490" mass="54090">MGADPQYAKWPLLPLSQHVFTLTNSYASRASQQIAVKGLQDAIAEHKMAPFYRYLAHPVEGILNAVGEGGSTAPGIPPSRKSSVAGMIATKSQTASVSLPWDESLYQQLKEDNDRELEACQKEEDEAVEQAGDTEVMAARGKRAEFWARAGDKEKAIAAYEDVFEKTGILGTKIDLVLAIIRVSLFYGDKVLVKKHVERAKTLVDSGGDWDRRNRLKAYEGLHLLTVRSYNLAAPLLLDSLSTFTSYELCTYSNLVVYSVLAGSVSLKRLDFKSKVVDAPEIKAILGDGDDKLLALSGAISAGPGVDADMQDASTASAAARKTVVNLTTLGSSTDQPEAEMAVDFSPLAQLVSSLYNGRYKSFFQALAQVEEQFLTQDRYLQEHKNWFIREMRLRAYQQLLQSYRVVGLESMANDFGVTVDFLDHDLARFIAAGRIPCTIDRVTGKGVIETNRPDDKNKQYQDVVRQGDQLITKLQKYGQAVRLRGSERA</sequence>
<evidence type="ECO:0000313" key="3">
    <source>
        <dbReference type="EMBL" id="KAK1771804.1"/>
    </source>
</evidence>
<dbReference type="PANTHER" id="PTHR14145">
    <property type="entry name" value="26S PROTESOME SUBUNIT 6"/>
    <property type="match status" value="1"/>
</dbReference>
<keyword evidence="1 3" id="KW-0647">Proteasome</keyword>
<dbReference type="InterPro" id="IPR036390">
    <property type="entry name" value="WH_DNA-bd_sf"/>
</dbReference>
<dbReference type="Pfam" id="PF21154">
    <property type="entry name" value="RPN7_PSMD6_C"/>
    <property type="match status" value="1"/>
</dbReference>
<dbReference type="Pfam" id="PF01399">
    <property type="entry name" value="PCI"/>
    <property type="match status" value="1"/>
</dbReference>
<evidence type="ECO:0000256" key="1">
    <source>
        <dbReference type="ARBA" id="ARBA00022942"/>
    </source>
</evidence>
<gene>
    <name evidence="3" type="ORF">QBC33DRAFT_524882</name>
</gene>
<evidence type="ECO:0000259" key="2">
    <source>
        <dbReference type="PROSITE" id="PS50250"/>
    </source>
</evidence>
<reference evidence="3" key="1">
    <citation type="submission" date="2023-06" db="EMBL/GenBank/DDBJ databases">
        <title>Genome-scale phylogeny and comparative genomics of the fungal order Sordariales.</title>
        <authorList>
            <consortium name="Lawrence Berkeley National Laboratory"/>
            <person name="Hensen N."/>
            <person name="Bonometti L."/>
            <person name="Westerberg I."/>
            <person name="Brannstrom I.O."/>
            <person name="Guillou S."/>
            <person name="Cros-Aarteil S."/>
            <person name="Calhoun S."/>
            <person name="Haridas S."/>
            <person name="Kuo A."/>
            <person name="Mondo S."/>
            <person name="Pangilinan J."/>
            <person name="Riley R."/>
            <person name="Labutti K."/>
            <person name="Andreopoulos B."/>
            <person name="Lipzen A."/>
            <person name="Chen C."/>
            <person name="Yanf M."/>
            <person name="Daum C."/>
            <person name="Ng V."/>
            <person name="Clum A."/>
            <person name="Steindorff A."/>
            <person name="Ohm R."/>
            <person name="Martin F."/>
            <person name="Silar P."/>
            <person name="Natvig D."/>
            <person name="Lalanne C."/>
            <person name="Gautier V."/>
            <person name="Ament-Velasquez S.L."/>
            <person name="Kruys A."/>
            <person name="Hutchinson M.I."/>
            <person name="Powell A.J."/>
            <person name="Barry K."/>
            <person name="Miller A.N."/>
            <person name="Grigoriev I.V."/>
            <person name="Debuchy R."/>
            <person name="Gladieux P."/>
            <person name="Thoren M.H."/>
            <person name="Johannesson H."/>
        </authorList>
    </citation>
    <scope>NUCLEOTIDE SEQUENCE</scope>
    <source>
        <strain evidence="3">8032-3</strain>
    </source>
</reference>
<dbReference type="InterPro" id="IPR019585">
    <property type="entry name" value="Rpn7/CSN1"/>
</dbReference>
<comment type="caution">
    <text evidence="3">The sequence shown here is derived from an EMBL/GenBank/DDBJ whole genome shotgun (WGS) entry which is preliminary data.</text>
</comment>
<dbReference type="FunFam" id="1.25.40.570:FF:000013">
    <property type="entry name" value="Proteasome regulatory particle subunit (RpnG)"/>
    <property type="match status" value="1"/>
</dbReference>
<organism evidence="3 4">
    <name type="scientific">Phialemonium atrogriseum</name>
    <dbReference type="NCBI Taxonomy" id="1093897"/>
    <lineage>
        <taxon>Eukaryota</taxon>
        <taxon>Fungi</taxon>
        <taxon>Dikarya</taxon>
        <taxon>Ascomycota</taxon>
        <taxon>Pezizomycotina</taxon>
        <taxon>Sordariomycetes</taxon>
        <taxon>Sordariomycetidae</taxon>
        <taxon>Cephalothecales</taxon>
        <taxon>Cephalothecaceae</taxon>
        <taxon>Phialemonium</taxon>
    </lineage>
</organism>
<dbReference type="SMART" id="SM00088">
    <property type="entry name" value="PINT"/>
    <property type="match status" value="1"/>
</dbReference>
<name>A0AAJ0C7X5_9PEZI</name>
<dbReference type="GO" id="GO:0043161">
    <property type="term" value="P:proteasome-mediated ubiquitin-dependent protein catabolic process"/>
    <property type="evidence" value="ECO:0007669"/>
    <property type="project" value="TreeGrafter"/>
</dbReference>
<dbReference type="FunFam" id="1.25.40.570:FF:000021">
    <property type="entry name" value="Putative proteasome regulatory particle subunit"/>
    <property type="match status" value="1"/>
</dbReference>
<dbReference type="Pfam" id="PF10602">
    <property type="entry name" value="RPN7"/>
    <property type="match status" value="1"/>
</dbReference>
<dbReference type="GO" id="GO:0005838">
    <property type="term" value="C:proteasome regulatory particle"/>
    <property type="evidence" value="ECO:0007669"/>
    <property type="project" value="TreeGrafter"/>
</dbReference>
<feature type="domain" description="PCI" evidence="2">
    <location>
        <begin position="229"/>
        <end position="454"/>
    </location>
</feature>
<dbReference type="PROSITE" id="PS50250">
    <property type="entry name" value="PCI"/>
    <property type="match status" value="1"/>
</dbReference>
<dbReference type="EMBL" id="MU838998">
    <property type="protein sequence ID" value="KAK1771804.1"/>
    <property type="molecule type" value="Genomic_DNA"/>
</dbReference>